<evidence type="ECO:0000256" key="1">
    <source>
        <dbReference type="ARBA" id="ARBA00022723"/>
    </source>
</evidence>
<evidence type="ECO:0000256" key="3">
    <source>
        <dbReference type="ARBA" id="ARBA00022842"/>
    </source>
</evidence>
<dbReference type="Pfam" id="PF08282">
    <property type="entry name" value="Hydrolase_3"/>
    <property type="match status" value="1"/>
</dbReference>
<dbReference type="InterPro" id="IPR006381">
    <property type="entry name" value="HAD-SF-IIB-MPGP"/>
</dbReference>
<keyword evidence="1" id="KW-0479">Metal-binding</keyword>
<dbReference type="SFLD" id="SFLDG01140">
    <property type="entry name" value="C2.B:_Phosphomannomutase_and_P"/>
    <property type="match status" value="1"/>
</dbReference>
<reference evidence="4 5" key="1">
    <citation type="journal article" date="2016" name="Genome Announc.">
        <title>First Complete Genome Sequence of a Subdivision 6 Acidobacterium Strain.</title>
        <authorList>
            <person name="Huang S."/>
            <person name="Vieira S."/>
            <person name="Bunk B."/>
            <person name="Riedel T."/>
            <person name="Sproer C."/>
            <person name="Overmann J."/>
        </authorList>
    </citation>
    <scope>NUCLEOTIDE SEQUENCE [LARGE SCALE GENOMIC DNA]</scope>
    <source>
        <strain evidence="5">DSM 100886 HEG_-6_39</strain>
    </source>
</reference>
<dbReference type="SUPFAM" id="SSF56784">
    <property type="entry name" value="HAD-like"/>
    <property type="match status" value="1"/>
</dbReference>
<dbReference type="Proteomes" id="UP000076079">
    <property type="component" value="Chromosome"/>
</dbReference>
<proteinExistence type="predicted"/>
<dbReference type="EC" id="3.1.3.70" evidence="4"/>
<keyword evidence="3" id="KW-0460">Magnesium</keyword>
<dbReference type="GO" id="GO:0051479">
    <property type="term" value="P:mannosylglycerate biosynthetic process"/>
    <property type="evidence" value="ECO:0007669"/>
    <property type="project" value="InterPro"/>
</dbReference>
<dbReference type="KEGG" id="abac:LuPra_00690"/>
<dbReference type="SFLD" id="SFLDS00003">
    <property type="entry name" value="Haloacid_Dehalogenase"/>
    <property type="match status" value="1"/>
</dbReference>
<reference evidence="5" key="2">
    <citation type="submission" date="2016-04" db="EMBL/GenBank/DDBJ databases">
        <title>First Complete Genome Sequence of a Subdivision 6 Acidobacterium.</title>
        <authorList>
            <person name="Huang S."/>
            <person name="Vieira S."/>
            <person name="Bunk B."/>
            <person name="Riedel T."/>
            <person name="Sproeer C."/>
            <person name="Overmann J."/>
        </authorList>
    </citation>
    <scope>NUCLEOTIDE SEQUENCE [LARGE SCALE GENOMIC DNA]</scope>
    <source>
        <strain evidence="5">DSM 100886 HEG_-6_39</strain>
    </source>
</reference>
<dbReference type="InterPro" id="IPR036412">
    <property type="entry name" value="HAD-like_sf"/>
</dbReference>
<dbReference type="GO" id="GO:0050531">
    <property type="term" value="F:mannosyl-3-phosphoglycerate phosphatase activity"/>
    <property type="evidence" value="ECO:0007669"/>
    <property type="project" value="UniProtKB-EC"/>
</dbReference>
<evidence type="ECO:0000256" key="2">
    <source>
        <dbReference type="ARBA" id="ARBA00022801"/>
    </source>
</evidence>
<dbReference type="GO" id="GO:0046872">
    <property type="term" value="F:metal ion binding"/>
    <property type="evidence" value="ECO:0007669"/>
    <property type="project" value="UniProtKB-KW"/>
</dbReference>
<protein>
    <submittedName>
        <fullName evidence="4">Glucosyl-3-phosphoglycerate/mannosyl-3-phosphoglycerate phosphatase</fullName>
        <ecNumber evidence="4">3.1.3.70</ecNumber>
    </submittedName>
</protein>
<keyword evidence="2 4" id="KW-0378">Hydrolase</keyword>
<dbReference type="NCBIfam" id="TIGR01484">
    <property type="entry name" value="HAD-SF-IIB"/>
    <property type="match status" value="1"/>
</dbReference>
<evidence type="ECO:0000313" key="5">
    <source>
        <dbReference type="Proteomes" id="UP000076079"/>
    </source>
</evidence>
<dbReference type="Gene3D" id="3.40.50.1000">
    <property type="entry name" value="HAD superfamily/HAD-like"/>
    <property type="match status" value="1"/>
</dbReference>
<dbReference type="OrthoDB" id="193379at2"/>
<keyword evidence="5" id="KW-1185">Reference proteome</keyword>
<dbReference type="NCBIfam" id="TIGR01486">
    <property type="entry name" value="HAD-SF-IIB-MPGP"/>
    <property type="match status" value="1"/>
</dbReference>
<dbReference type="InterPro" id="IPR023214">
    <property type="entry name" value="HAD_sf"/>
</dbReference>
<organism evidence="4 5">
    <name type="scientific">Luteitalea pratensis</name>
    <dbReference type="NCBI Taxonomy" id="1855912"/>
    <lineage>
        <taxon>Bacteria</taxon>
        <taxon>Pseudomonadati</taxon>
        <taxon>Acidobacteriota</taxon>
        <taxon>Vicinamibacteria</taxon>
        <taxon>Vicinamibacterales</taxon>
        <taxon>Vicinamibacteraceae</taxon>
        <taxon>Luteitalea</taxon>
    </lineage>
</organism>
<evidence type="ECO:0000313" key="4">
    <source>
        <dbReference type="EMBL" id="AMY07517.1"/>
    </source>
</evidence>
<dbReference type="Gene3D" id="3.30.980.20">
    <property type="entry name" value="Putative mannosyl-3-phosphoglycerate phosphatase, domain 2"/>
    <property type="match status" value="1"/>
</dbReference>
<name>A0A143PG31_LUTPR</name>
<dbReference type="AlphaFoldDB" id="A0A143PG31"/>
<gene>
    <name evidence="4" type="primary">gpgP</name>
    <name evidence="4" type="ORF">LuPra_00690</name>
</gene>
<sequence length="272" mass="28644">MRLIVTDLDGSLIDHDTYLADAARPALDAARAAGVPIVPCSSKTLAEMRRLVVQVDLVPAPLIVENGGALWFPADWPRLPPGTAALGDRSALLILGADVAWLRPRLDLVAAATGTSARGFSRMTDAEVAHRTGLTLDVAALARKRQFSEPFLCEGDEVPLRTLDDAARRVGARVTRGGRFFHLTGDTDKGVAVNVLRACCPPGVRLLGLGDAPNDISLLKAVDDPVIVPGVAGTLHPDLVAALPLASHASSTGPFGWNAAVLDWLVATEPQR</sequence>
<accession>A0A143PG31</accession>
<dbReference type="EMBL" id="CP015136">
    <property type="protein sequence ID" value="AMY07517.1"/>
    <property type="molecule type" value="Genomic_DNA"/>
</dbReference>
<dbReference type="RefSeq" id="WP_110169460.1">
    <property type="nucleotide sequence ID" value="NZ_CP015136.1"/>
</dbReference>
<dbReference type="STRING" id="1855912.LuPra_00690"/>
<dbReference type="InterPro" id="IPR006379">
    <property type="entry name" value="HAD-SF_hydro_IIB"/>
</dbReference>
<dbReference type="GO" id="GO:0005737">
    <property type="term" value="C:cytoplasm"/>
    <property type="evidence" value="ECO:0007669"/>
    <property type="project" value="InterPro"/>
</dbReference>
<dbReference type="SFLD" id="SFLDG01142">
    <property type="entry name" value="C2.B.2:_Mannosyl-3-phosphoglyc"/>
    <property type="match status" value="1"/>
</dbReference>